<protein>
    <submittedName>
        <fullName evidence="10">Cation diffusion facilitator family transporter</fullName>
    </submittedName>
</protein>
<dbReference type="Pfam" id="PF16916">
    <property type="entry name" value="ZT_dimer"/>
    <property type="match status" value="1"/>
</dbReference>
<proteinExistence type="inferred from homology"/>
<dbReference type="Pfam" id="PF01545">
    <property type="entry name" value="Cation_efflux"/>
    <property type="match status" value="1"/>
</dbReference>
<evidence type="ECO:0000256" key="5">
    <source>
        <dbReference type="ARBA" id="ARBA00022989"/>
    </source>
</evidence>
<dbReference type="InterPro" id="IPR002524">
    <property type="entry name" value="Cation_efflux"/>
</dbReference>
<dbReference type="PANTHER" id="PTHR43840">
    <property type="entry name" value="MITOCHONDRIAL METAL TRANSPORTER 1-RELATED"/>
    <property type="match status" value="1"/>
</dbReference>
<dbReference type="InterPro" id="IPR027469">
    <property type="entry name" value="Cation_efflux_TMD_sf"/>
</dbReference>
<name>A0A9D2ZUC9_9BACT</name>
<dbReference type="GO" id="GO:0008324">
    <property type="term" value="F:monoatomic cation transmembrane transporter activity"/>
    <property type="evidence" value="ECO:0007669"/>
    <property type="project" value="InterPro"/>
</dbReference>
<evidence type="ECO:0000256" key="7">
    <source>
        <dbReference type="SAM" id="Phobius"/>
    </source>
</evidence>
<comment type="similarity">
    <text evidence="2">Belongs to the cation diffusion facilitator (CDF) transporter (TC 2.A.4) family.</text>
</comment>
<evidence type="ECO:0000313" key="10">
    <source>
        <dbReference type="EMBL" id="HJD53330.1"/>
    </source>
</evidence>
<evidence type="ECO:0000256" key="3">
    <source>
        <dbReference type="ARBA" id="ARBA00022448"/>
    </source>
</evidence>
<dbReference type="InterPro" id="IPR036837">
    <property type="entry name" value="Cation_efflux_CTD_sf"/>
</dbReference>
<dbReference type="InterPro" id="IPR050291">
    <property type="entry name" value="CDF_Transporter"/>
</dbReference>
<gene>
    <name evidence="10" type="ORF">IAA93_06370</name>
</gene>
<dbReference type="Gene3D" id="1.20.1510.10">
    <property type="entry name" value="Cation efflux protein transmembrane domain"/>
    <property type="match status" value="1"/>
</dbReference>
<keyword evidence="3" id="KW-0813">Transport</keyword>
<comment type="caution">
    <text evidence="10">The sequence shown here is derived from an EMBL/GenBank/DDBJ whole genome shotgun (WGS) entry which is preliminary data.</text>
</comment>
<keyword evidence="6 7" id="KW-0472">Membrane</keyword>
<evidence type="ECO:0000256" key="2">
    <source>
        <dbReference type="ARBA" id="ARBA00008114"/>
    </source>
</evidence>
<sequence length="305" mass="32233">MAKVTDREKSIYRVTVLGSVVNLVLLLFKFVAGVAGHSAAMIADAVHSLSDFITDIIVLVFVRISSKPEDRGHEYGHGKYETLATLVIGVVLLGVGAGILYNALTSIVAVCRGGEIESPGVIALVAAAVSIVSKEWLYRYTVKVGRSAGSQAVIANAWHHRSDALSSIGTTVGIGGALLLGSRWAVLDPIAAAVVSLFIIRASFKLIGPAVNELVDTALPHDTEQEIIDIAASVPGVIEPHELHTRRVGNAFAIEMHILVDGTMTLSEAHAIATKVEDAIHERFGSGTHVSVHVEPSDHHADDNG</sequence>
<evidence type="ECO:0000313" key="11">
    <source>
        <dbReference type="Proteomes" id="UP000787625"/>
    </source>
</evidence>
<dbReference type="SUPFAM" id="SSF160240">
    <property type="entry name" value="Cation efflux protein cytoplasmic domain-like"/>
    <property type="match status" value="1"/>
</dbReference>
<feature type="domain" description="Cation efflux protein cytoplasmic" evidence="9">
    <location>
        <begin position="219"/>
        <end position="296"/>
    </location>
</feature>
<evidence type="ECO:0000256" key="6">
    <source>
        <dbReference type="ARBA" id="ARBA00023136"/>
    </source>
</evidence>
<dbReference type="EMBL" id="DWUP01000147">
    <property type="protein sequence ID" value="HJD53330.1"/>
    <property type="molecule type" value="Genomic_DNA"/>
</dbReference>
<feature type="transmembrane region" description="Helical" evidence="7">
    <location>
        <begin position="12"/>
        <end position="32"/>
    </location>
</feature>
<comment type="subcellular location">
    <subcellularLocation>
        <location evidence="1">Membrane</location>
        <topology evidence="1">Multi-pass membrane protein</topology>
    </subcellularLocation>
</comment>
<feature type="domain" description="Cation efflux protein transmembrane" evidence="8">
    <location>
        <begin position="17"/>
        <end position="215"/>
    </location>
</feature>
<organism evidence="10 11">
    <name type="scientific">Candidatus Avibacteroides avistercoris</name>
    <dbReference type="NCBI Taxonomy" id="2840690"/>
    <lineage>
        <taxon>Bacteria</taxon>
        <taxon>Pseudomonadati</taxon>
        <taxon>Bacteroidota</taxon>
        <taxon>Bacteroidia</taxon>
        <taxon>Bacteroidales</taxon>
        <taxon>Bacteroidaceae</taxon>
        <taxon>Bacteroidaceae incertae sedis</taxon>
        <taxon>Candidatus Avibacteroides</taxon>
    </lineage>
</organism>
<dbReference type="SUPFAM" id="SSF161111">
    <property type="entry name" value="Cation efflux protein transmembrane domain-like"/>
    <property type="match status" value="1"/>
</dbReference>
<evidence type="ECO:0000259" key="8">
    <source>
        <dbReference type="Pfam" id="PF01545"/>
    </source>
</evidence>
<keyword evidence="5 7" id="KW-1133">Transmembrane helix</keyword>
<dbReference type="PANTHER" id="PTHR43840:SF15">
    <property type="entry name" value="MITOCHONDRIAL METAL TRANSPORTER 1-RELATED"/>
    <property type="match status" value="1"/>
</dbReference>
<feature type="transmembrane region" description="Helical" evidence="7">
    <location>
        <begin position="83"/>
        <end position="104"/>
    </location>
</feature>
<dbReference type="AlphaFoldDB" id="A0A9D2ZUC9"/>
<evidence type="ECO:0000259" key="9">
    <source>
        <dbReference type="Pfam" id="PF16916"/>
    </source>
</evidence>
<dbReference type="InterPro" id="IPR027470">
    <property type="entry name" value="Cation_efflux_CTD"/>
</dbReference>
<dbReference type="NCBIfam" id="TIGR01297">
    <property type="entry name" value="CDF"/>
    <property type="match status" value="1"/>
</dbReference>
<dbReference type="GO" id="GO:0016020">
    <property type="term" value="C:membrane"/>
    <property type="evidence" value="ECO:0007669"/>
    <property type="project" value="UniProtKB-SubCell"/>
</dbReference>
<dbReference type="InterPro" id="IPR058533">
    <property type="entry name" value="Cation_efflux_TM"/>
</dbReference>
<dbReference type="FunFam" id="1.20.1510.10:FF:000006">
    <property type="entry name" value="Divalent cation efflux transporter"/>
    <property type="match status" value="1"/>
</dbReference>
<dbReference type="Proteomes" id="UP000787625">
    <property type="component" value="Unassembled WGS sequence"/>
</dbReference>
<evidence type="ECO:0000256" key="4">
    <source>
        <dbReference type="ARBA" id="ARBA00022692"/>
    </source>
</evidence>
<reference evidence="10" key="2">
    <citation type="submission" date="2021-04" db="EMBL/GenBank/DDBJ databases">
        <authorList>
            <person name="Gilroy R."/>
        </authorList>
    </citation>
    <scope>NUCLEOTIDE SEQUENCE</scope>
    <source>
        <strain evidence="10">MalCec1-1739</strain>
    </source>
</reference>
<dbReference type="Gene3D" id="3.30.70.1350">
    <property type="entry name" value="Cation efflux protein, cytoplasmic domain"/>
    <property type="match status" value="1"/>
</dbReference>
<keyword evidence="4 7" id="KW-0812">Transmembrane</keyword>
<evidence type="ECO:0000256" key="1">
    <source>
        <dbReference type="ARBA" id="ARBA00004141"/>
    </source>
</evidence>
<reference evidence="10" key="1">
    <citation type="journal article" date="2021" name="PeerJ">
        <title>Extensive microbial diversity within the chicken gut microbiome revealed by metagenomics and culture.</title>
        <authorList>
            <person name="Gilroy R."/>
            <person name="Ravi A."/>
            <person name="Getino M."/>
            <person name="Pursley I."/>
            <person name="Horton D.L."/>
            <person name="Alikhan N.F."/>
            <person name="Baker D."/>
            <person name="Gharbi K."/>
            <person name="Hall N."/>
            <person name="Watson M."/>
            <person name="Adriaenssens E.M."/>
            <person name="Foster-Nyarko E."/>
            <person name="Jarju S."/>
            <person name="Secka A."/>
            <person name="Antonio M."/>
            <person name="Oren A."/>
            <person name="Chaudhuri R.R."/>
            <person name="La Ragione R."/>
            <person name="Hildebrand F."/>
            <person name="Pallen M.J."/>
        </authorList>
    </citation>
    <scope>NUCLEOTIDE SEQUENCE</scope>
    <source>
        <strain evidence="10">MalCec1-1739</strain>
    </source>
</reference>
<accession>A0A9D2ZUC9</accession>